<dbReference type="RefSeq" id="WP_354470978.1">
    <property type="nucleotide sequence ID" value="NZ_JBEPSB010000002.1"/>
</dbReference>
<evidence type="ECO:0000259" key="1">
    <source>
        <dbReference type="Pfam" id="PF22790"/>
    </source>
</evidence>
<keyword evidence="3" id="KW-1185">Reference proteome</keyword>
<reference evidence="2 3" key="1">
    <citation type="submission" date="2024-06" db="EMBL/GenBank/DDBJ databases">
        <title>Sorghum-associated microbial communities from plants grown in Nebraska, USA.</title>
        <authorList>
            <person name="Schachtman D."/>
        </authorList>
    </citation>
    <scope>NUCLEOTIDE SEQUENCE [LARGE SCALE GENOMIC DNA]</scope>
    <source>
        <strain evidence="2 3">736</strain>
    </source>
</reference>
<protein>
    <recommendedName>
        <fullName evidence="1">YkoP-like domain-containing protein</fullName>
    </recommendedName>
</protein>
<comment type="caution">
    <text evidence="2">The sequence shown here is derived from an EMBL/GenBank/DDBJ whole genome shotgun (WGS) entry which is preliminary data.</text>
</comment>
<proteinExistence type="predicted"/>
<dbReference type="InterPro" id="IPR054467">
    <property type="entry name" value="YkoP-like_dom"/>
</dbReference>
<dbReference type="Pfam" id="PF22790">
    <property type="entry name" value="YkoP"/>
    <property type="match status" value="1"/>
</dbReference>
<accession>A0ABV2PF99</accession>
<gene>
    <name evidence="2" type="ORF">ABIA69_000779</name>
</gene>
<organism evidence="2 3">
    <name type="scientific">Lysinibacillus parviboronicapiens</name>
    <dbReference type="NCBI Taxonomy" id="436516"/>
    <lineage>
        <taxon>Bacteria</taxon>
        <taxon>Bacillati</taxon>
        <taxon>Bacillota</taxon>
        <taxon>Bacilli</taxon>
        <taxon>Bacillales</taxon>
        <taxon>Bacillaceae</taxon>
        <taxon>Lysinibacillus</taxon>
    </lineage>
</organism>
<feature type="domain" description="YkoP-like" evidence="1">
    <location>
        <begin position="2"/>
        <end position="181"/>
    </location>
</feature>
<evidence type="ECO:0000313" key="2">
    <source>
        <dbReference type="EMBL" id="MET4559636.1"/>
    </source>
</evidence>
<dbReference type="Proteomes" id="UP001549363">
    <property type="component" value="Unassembled WGS sequence"/>
</dbReference>
<dbReference type="EMBL" id="JBEPSB010000002">
    <property type="protein sequence ID" value="MET4559636.1"/>
    <property type="molecule type" value="Genomic_DNA"/>
</dbReference>
<sequence>MKQRIIQVWSILDPIYFFFTRLQCLEQNTKNHNVFRVRLTRYKGREVILSDGTVIKKNDLLVKIHFHNVRILKEMQNFDNFKKSVYLYKKIQESLPNLAFFIIHHKNKNQIKGIIGITFIDRGYKRLGFESVPLSNRSYLWFKRITLFPIHVLSSSKYPSKRKKIPTPRYLFMSKDAICEKCGALTKKVS</sequence>
<evidence type="ECO:0000313" key="3">
    <source>
        <dbReference type="Proteomes" id="UP001549363"/>
    </source>
</evidence>
<name>A0ABV2PF99_9BACI</name>